<feature type="transmembrane region" description="Helical" evidence="6">
    <location>
        <begin position="163"/>
        <end position="186"/>
    </location>
</feature>
<dbReference type="PANTHER" id="PTHR23511">
    <property type="entry name" value="SYNAPTIC VESICLE GLYCOPROTEIN 2"/>
    <property type="match status" value="1"/>
</dbReference>
<feature type="transmembrane region" description="Helical" evidence="6">
    <location>
        <begin position="128"/>
        <end position="151"/>
    </location>
</feature>
<feature type="transmembrane region" description="Helical" evidence="6">
    <location>
        <begin position="105"/>
        <end position="122"/>
    </location>
</feature>
<name>A0A4R7G7S3_9MICC</name>
<comment type="subcellular location">
    <subcellularLocation>
        <location evidence="1">Cell membrane</location>
        <topology evidence="1">Multi-pass membrane protein</topology>
    </subcellularLocation>
</comment>
<dbReference type="SUPFAM" id="SSF103473">
    <property type="entry name" value="MFS general substrate transporter"/>
    <property type="match status" value="1"/>
</dbReference>
<evidence type="ECO:0000256" key="1">
    <source>
        <dbReference type="ARBA" id="ARBA00004651"/>
    </source>
</evidence>
<dbReference type="EMBL" id="SOAN01000001">
    <property type="protein sequence ID" value="TDS87662.1"/>
    <property type="molecule type" value="Genomic_DNA"/>
</dbReference>
<feature type="transmembrane region" description="Helical" evidence="6">
    <location>
        <begin position="39"/>
        <end position="63"/>
    </location>
</feature>
<feature type="transmembrane region" description="Helical" evidence="6">
    <location>
        <begin position="75"/>
        <end position="93"/>
    </location>
</feature>
<dbReference type="InterPro" id="IPR020846">
    <property type="entry name" value="MFS_dom"/>
</dbReference>
<feature type="transmembrane region" description="Helical" evidence="6">
    <location>
        <begin position="431"/>
        <end position="450"/>
    </location>
</feature>
<dbReference type="GO" id="GO:0005886">
    <property type="term" value="C:plasma membrane"/>
    <property type="evidence" value="ECO:0007669"/>
    <property type="project" value="UniProtKB-SubCell"/>
</dbReference>
<organism evidence="8 9">
    <name type="scientific">Nesterenkonia aurantiaca</name>
    <dbReference type="NCBI Taxonomy" id="1436010"/>
    <lineage>
        <taxon>Bacteria</taxon>
        <taxon>Bacillati</taxon>
        <taxon>Actinomycetota</taxon>
        <taxon>Actinomycetes</taxon>
        <taxon>Micrococcales</taxon>
        <taxon>Micrococcaceae</taxon>
        <taxon>Nesterenkonia</taxon>
    </lineage>
</organism>
<feature type="domain" description="Major facilitator superfamily (MFS) profile" evidence="7">
    <location>
        <begin position="39"/>
        <end position="457"/>
    </location>
</feature>
<evidence type="ECO:0000313" key="9">
    <source>
        <dbReference type="Proteomes" id="UP000294506"/>
    </source>
</evidence>
<dbReference type="PANTHER" id="PTHR23511:SF34">
    <property type="entry name" value="SYNAPTIC VESICLE GLYCOPROTEIN 2"/>
    <property type="match status" value="1"/>
</dbReference>
<evidence type="ECO:0000259" key="7">
    <source>
        <dbReference type="PROSITE" id="PS50850"/>
    </source>
</evidence>
<keyword evidence="3 6" id="KW-0812">Transmembrane</keyword>
<sequence length="462" mass="50226">MRAYTLLVHQNTANPSTALPTGESVLQGLPWRWNTQGRIFLIGGLGFMFDAWDVSLNGILIPLLSEEWDLTPSDAAWIGTANLIGMAVGAVMWGTIADRIGRKKAFAWTLLIFSLFTVAGAMTGSLEWFVLFRFLAGVGLGGCIPVDYALVGEFTPAKQRGRVLTAMDGWWPIGAALAGFVSAWLVGTWGDWRLPLLAMILPALLVFAVRLFVPESPMYLMRQGQMEEARKVIDSMVARTGAPVRAYTLETTQAPAKLSFRAVGEQLRLVWAHGWRVTTVSWVLFLAIMTVYYIAIQWMPTLLIEAGYEQDQAFIRTAGMAAVGLIGVVISTVLVEITGRRVLLAFSAPLATAMLVILGLTMHLPTAVLILLLGFGMVIQIAIPVLYTYVSELYPTELRGSGFGWASTISRIGAGLGPLLFIAWMEPTFGLAGAFGICLIGVVLAVLLMLRLAPDTTARQLD</sequence>
<feature type="transmembrane region" description="Helical" evidence="6">
    <location>
        <begin position="368"/>
        <end position="390"/>
    </location>
</feature>
<dbReference type="GO" id="GO:0022857">
    <property type="term" value="F:transmembrane transporter activity"/>
    <property type="evidence" value="ECO:0007669"/>
    <property type="project" value="InterPro"/>
</dbReference>
<feature type="transmembrane region" description="Helical" evidence="6">
    <location>
        <begin position="275"/>
        <end position="294"/>
    </location>
</feature>
<keyword evidence="9" id="KW-1185">Reference proteome</keyword>
<dbReference type="AlphaFoldDB" id="A0A4R7G7S3"/>
<dbReference type="InterPro" id="IPR036259">
    <property type="entry name" value="MFS_trans_sf"/>
</dbReference>
<feature type="transmembrane region" description="Helical" evidence="6">
    <location>
        <begin position="192"/>
        <end position="213"/>
    </location>
</feature>
<gene>
    <name evidence="8" type="ORF">EV640_101455</name>
</gene>
<evidence type="ECO:0000256" key="6">
    <source>
        <dbReference type="SAM" id="Phobius"/>
    </source>
</evidence>
<accession>A0A4R7G7S3</accession>
<feature type="transmembrane region" description="Helical" evidence="6">
    <location>
        <begin position="314"/>
        <end position="335"/>
    </location>
</feature>
<dbReference type="Gene3D" id="1.20.1250.20">
    <property type="entry name" value="MFS general substrate transporter like domains"/>
    <property type="match status" value="1"/>
</dbReference>
<evidence type="ECO:0000313" key="8">
    <source>
        <dbReference type="EMBL" id="TDS87662.1"/>
    </source>
</evidence>
<dbReference type="InterPro" id="IPR005829">
    <property type="entry name" value="Sugar_transporter_CS"/>
</dbReference>
<keyword evidence="4 6" id="KW-1133">Transmembrane helix</keyword>
<keyword evidence="2" id="KW-0813">Transport</keyword>
<protein>
    <submittedName>
        <fullName evidence="8">Putative MFS transporter</fullName>
    </submittedName>
</protein>
<evidence type="ECO:0000256" key="5">
    <source>
        <dbReference type="ARBA" id="ARBA00023136"/>
    </source>
</evidence>
<dbReference type="PROSITE" id="PS00217">
    <property type="entry name" value="SUGAR_TRANSPORT_2"/>
    <property type="match status" value="1"/>
</dbReference>
<feature type="transmembrane region" description="Helical" evidence="6">
    <location>
        <begin position="342"/>
        <end position="362"/>
    </location>
</feature>
<evidence type="ECO:0000256" key="2">
    <source>
        <dbReference type="ARBA" id="ARBA00022448"/>
    </source>
</evidence>
<dbReference type="PROSITE" id="PS50850">
    <property type="entry name" value="MFS"/>
    <property type="match status" value="1"/>
</dbReference>
<feature type="transmembrane region" description="Helical" evidence="6">
    <location>
        <begin position="402"/>
        <end position="425"/>
    </location>
</feature>
<evidence type="ECO:0000256" key="3">
    <source>
        <dbReference type="ARBA" id="ARBA00022692"/>
    </source>
</evidence>
<evidence type="ECO:0000256" key="4">
    <source>
        <dbReference type="ARBA" id="ARBA00022989"/>
    </source>
</evidence>
<reference evidence="8 9" key="1">
    <citation type="submission" date="2019-03" db="EMBL/GenBank/DDBJ databases">
        <title>Genomic Encyclopedia of Type Strains, Phase III (KMG-III): the genomes of soil and plant-associated and newly described type strains.</title>
        <authorList>
            <person name="Whitman W."/>
        </authorList>
    </citation>
    <scope>NUCLEOTIDE SEQUENCE [LARGE SCALE GENOMIC DNA]</scope>
    <source>
        <strain evidence="8 9">DSM 27373</strain>
    </source>
</reference>
<dbReference type="Pfam" id="PF07690">
    <property type="entry name" value="MFS_1"/>
    <property type="match status" value="1"/>
</dbReference>
<dbReference type="Proteomes" id="UP000294506">
    <property type="component" value="Unassembled WGS sequence"/>
</dbReference>
<dbReference type="InterPro" id="IPR011701">
    <property type="entry name" value="MFS"/>
</dbReference>
<comment type="caution">
    <text evidence="8">The sequence shown here is derived from an EMBL/GenBank/DDBJ whole genome shotgun (WGS) entry which is preliminary data.</text>
</comment>
<proteinExistence type="predicted"/>
<keyword evidence="5 6" id="KW-0472">Membrane</keyword>